<dbReference type="PANTHER" id="PTHR43193:SF2">
    <property type="entry name" value="POLYFERREDOXIN PROTEIN FWDF"/>
    <property type="match status" value="1"/>
</dbReference>
<accession>A0A2X2WSU9</accession>
<dbReference type="EMBL" id="UAVW01000021">
    <property type="protein sequence ID" value="SQB16649.1"/>
    <property type="molecule type" value="Genomic_DNA"/>
</dbReference>
<dbReference type="InterPro" id="IPR007525">
    <property type="entry name" value="FrhB_FdhB_C"/>
</dbReference>
<evidence type="ECO:0000259" key="1">
    <source>
        <dbReference type="Pfam" id="PF04432"/>
    </source>
</evidence>
<dbReference type="InterPro" id="IPR052977">
    <property type="entry name" value="Polyferredoxin-like_ET"/>
</dbReference>
<dbReference type="AlphaFoldDB" id="A0A2X2WSU9"/>
<dbReference type="Proteomes" id="UP000251853">
    <property type="component" value="Unassembled WGS sequence"/>
</dbReference>
<proteinExistence type="predicted"/>
<name>A0A2X2WSU9_9FIRM</name>
<dbReference type="PANTHER" id="PTHR43193">
    <property type="match status" value="1"/>
</dbReference>
<feature type="domain" description="Coenzyme F420 hydrogenase/dehydrogenase beta subunit C-terminal" evidence="1">
    <location>
        <begin position="92"/>
        <end position="252"/>
    </location>
</feature>
<protein>
    <submittedName>
        <fullName evidence="2">Coenzyme F420-reducing hydrogenase, beta subunit</fullName>
    </submittedName>
</protein>
<keyword evidence="3" id="KW-1185">Reference proteome</keyword>
<sequence length="322" mass="37023">MAMEIYAIKHKNEEIRSKSRSGGIFTALTDYILDDMGGIVCGCKMEGVRVAVHDCTNTKESRNLFRGSKYIESNLAWNDCFANIENYLKQGKKVLFSGTSCQVQGLLGVIPQNLKNNLYTVDILCHNIPSGKVWDDYLTWFEKKVNAKIIAVDFRNKEKFGWADHTESLWTTKKVYHNKYYRDLYALGYISRPCCSQCPYKTVTHQSDFTIGDFWGLDRVEKGKEFGDNKGISLVLVNTNKGAELFNLIKNEVEYIPANEADCLQGALVKPYSYDVENRTKFWSDYYSRDFSFVVKKYTTNEILARIKMLLPGDLKKRLRGK</sequence>
<gene>
    <name evidence="2" type="ORF">NCTC11224_05709</name>
</gene>
<organism evidence="2 3">
    <name type="scientific">Enterocloster clostridioformis</name>
    <dbReference type="NCBI Taxonomy" id="1531"/>
    <lineage>
        <taxon>Bacteria</taxon>
        <taxon>Bacillati</taxon>
        <taxon>Bacillota</taxon>
        <taxon>Clostridia</taxon>
        <taxon>Lachnospirales</taxon>
        <taxon>Lachnospiraceae</taxon>
        <taxon>Enterocloster</taxon>
    </lineage>
</organism>
<reference evidence="2 3" key="1">
    <citation type="submission" date="2018-06" db="EMBL/GenBank/DDBJ databases">
        <authorList>
            <consortium name="Pathogen Informatics"/>
            <person name="Doyle S."/>
        </authorList>
    </citation>
    <scope>NUCLEOTIDE SEQUENCE [LARGE SCALE GENOMIC DNA]</scope>
    <source>
        <strain evidence="2 3">NCTC11224</strain>
    </source>
</reference>
<dbReference type="Pfam" id="PF04432">
    <property type="entry name" value="FrhB_FdhB_C"/>
    <property type="match status" value="1"/>
</dbReference>
<evidence type="ECO:0000313" key="2">
    <source>
        <dbReference type="EMBL" id="SQB16649.1"/>
    </source>
</evidence>
<dbReference type="RefSeq" id="WP_112483495.1">
    <property type="nucleotide sequence ID" value="NZ_JAIWZC010000001.1"/>
</dbReference>
<evidence type="ECO:0000313" key="3">
    <source>
        <dbReference type="Proteomes" id="UP000251853"/>
    </source>
</evidence>